<keyword evidence="3" id="KW-0233">DNA recombination</keyword>
<dbReference type="GO" id="GO:0006310">
    <property type="term" value="P:DNA recombination"/>
    <property type="evidence" value="ECO:0007669"/>
    <property type="project" value="UniProtKB-KW"/>
</dbReference>
<evidence type="ECO:0000313" key="5">
    <source>
        <dbReference type="EMBL" id="PKQ45947.1"/>
    </source>
</evidence>
<evidence type="ECO:0000256" key="1">
    <source>
        <dbReference type="ARBA" id="ARBA00008857"/>
    </source>
</evidence>
<feature type="domain" description="Tyr recombinase" evidence="4">
    <location>
        <begin position="224"/>
        <end position="400"/>
    </location>
</feature>
<dbReference type="PANTHER" id="PTHR30349">
    <property type="entry name" value="PHAGE INTEGRASE-RELATED"/>
    <property type="match status" value="1"/>
</dbReference>
<evidence type="ECO:0000259" key="4">
    <source>
        <dbReference type="PROSITE" id="PS51898"/>
    </source>
</evidence>
<dbReference type="EMBL" id="PJEO01000016">
    <property type="protein sequence ID" value="PKQ45947.1"/>
    <property type="molecule type" value="Genomic_DNA"/>
</dbReference>
<reference evidence="5 6" key="1">
    <citation type="submission" date="2017-12" db="EMBL/GenBank/DDBJ databases">
        <title>Confluentibacter flavum sp. nov., isolated from the saline lake.</title>
        <authorList>
            <person name="Yu L."/>
        </authorList>
    </citation>
    <scope>NUCLEOTIDE SEQUENCE [LARGE SCALE GENOMIC DNA]</scope>
    <source>
        <strain evidence="5 6">3B</strain>
    </source>
</reference>
<dbReference type="Proteomes" id="UP000233435">
    <property type="component" value="Unassembled WGS sequence"/>
</dbReference>
<comment type="similarity">
    <text evidence="1">Belongs to the 'phage' integrase family.</text>
</comment>
<accession>A0A2N3HLX8</accession>
<dbReference type="InterPro" id="IPR050090">
    <property type="entry name" value="Tyrosine_recombinase_XerCD"/>
</dbReference>
<dbReference type="Pfam" id="PF13102">
    <property type="entry name" value="Phage_int_SAM_5"/>
    <property type="match status" value="1"/>
</dbReference>
<dbReference type="PROSITE" id="PS51898">
    <property type="entry name" value="TYR_RECOMBINASE"/>
    <property type="match status" value="1"/>
</dbReference>
<sequence length="410" mass="48466">MNTLITLMLDQRRMKKDSKYPIIFRLTHNRKTTSISTGYSILEIHWDEKKKEVKTSYKKVESVRLLNIILLKENARINEIINRLHDKGELQYLSINQVKQKITRKVNYSSFTEYGNHLVKELTDVRRFGTARSYKFTIGIMQTFAQKIDIKFNEVNYDFLMRFEKFHLTKEDNSINGLAFYMRTIRAIYNKGIKDGCIDKEAYPFSEYKIRVAPTKKRAIDISHIKKILDLQLPVEHELFHARNYFLISYMLYGMPFMDMAFLKVGDIKNGRVVYQRKKTLKNYDIKISDPLNEILKFYKVGKSKKDFLFPIIMREEPKQQYDDVGRLRAMYNDKLKKIALLCKIDQTLSSYVSRHSFATNAMLQDIPLQAISSMLGHSKLNTTQIYLKTLPNEILDRYNERLSLSFLND</sequence>
<dbReference type="GO" id="GO:0015074">
    <property type="term" value="P:DNA integration"/>
    <property type="evidence" value="ECO:0007669"/>
    <property type="project" value="InterPro"/>
</dbReference>
<keyword evidence="2" id="KW-0238">DNA-binding</keyword>
<name>A0A2N3HLX8_9FLAO</name>
<dbReference type="InterPro" id="IPR010998">
    <property type="entry name" value="Integrase_recombinase_N"/>
</dbReference>
<dbReference type="Pfam" id="PF17293">
    <property type="entry name" value="Arm-DNA-bind_5"/>
    <property type="match status" value="1"/>
</dbReference>
<comment type="caution">
    <text evidence="5">The sequence shown here is derived from an EMBL/GenBank/DDBJ whole genome shotgun (WGS) entry which is preliminary data.</text>
</comment>
<proteinExistence type="inferred from homology"/>
<dbReference type="PANTHER" id="PTHR30349:SF64">
    <property type="entry name" value="PROPHAGE INTEGRASE INTD-RELATED"/>
    <property type="match status" value="1"/>
</dbReference>
<evidence type="ECO:0000313" key="6">
    <source>
        <dbReference type="Proteomes" id="UP000233435"/>
    </source>
</evidence>
<dbReference type="InterPro" id="IPR011010">
    <property type="entry name" value="DNA_brk_join_enz"/>
</dbReference>
<dbReference type="InterPro" id="IPR035386">
    <property type="entry name" value="Arm-DNA-bind_5"/>
</dbReference>
<organism evidence="5 6">
    <name type="scientific">Confluentibacter flavum</name>
    <dbReference type="NCBI Taxonomy" id="1909700"/>
    <lineage>
        <taxon>Bacteria</taxon>
        <taxon>Pseudomonadati</taxon>
        <taxon>Bacteroidota</taxon>
        <taxon>Flavobacteriia</taxon>
        <taxon>Flavobacteriales</taxon>
        <taxon>Flavobacteriaceae</taxon>
        <taxon>Confluentibacter</taxon>
    </lineage>
</organism>
<keyword evidence="6" id="KW-1185">Reference proteome</keyword>
<dbReference type="InterPro" id="IPR002104">
    <property type="entry name" value="Integrase_catalytic"/>
</dbReference>
<dbReference type="InterPro" id="IPR025269">
    <property type="entry name" value="SAM-like_dom"/>
</dbReference>
<dbReference type="AlphaFoldDB" id="A0A2N3HLX8"/>
<dbReference type="CDD" id="cd01185">
    <property type="entry name" value="INTN1_C_like"/>
    <property type="match status" value="1"/>
</dbReference>
<dbReference type="SUPFAM" id="SSF56349">
    <property type="entry name" value="DNA breaking-rejoining enzymes"/>
    <property type="match status" value="1"/>
</dbReference>
<dbReference type="InterPro" id="IPR013762">
    <property type="entry name" value="Integrase-like_cat_sf"/>
</dbReference>
<protein>
    <submittedName>
        <fullName evidence="5">Transposase</fullName>
    </submittedName>
</protein>
<evidence type="ECO:0000256" key="3">
    <source>
        <dbReference type="ARBA" id="ARBA00023172"/>
    </source>
</evidence>
<gene>
    <name evidence="5" type="ORF">CSW08_05880</name>
</gene>
<dbReference type="Gene3D" id="1.10.150.130">
    <property type="match status" value="1"/>
</dbReference>
<dbReference type="Gene3D" id="1.10.443.10">
    <property type="entry name" value="Intergrase catalytic core"/>
    <property type="match status" value="1"/>
</dbReference>
<dbReference type="GO" id="GO:0003677">
    <property type="term" value="F:DNA binding"/>
    <property type="evidence" value="ECO:0007669"/>
    <property type="project" value="UniProtKB-KW"/>
</dbReference>
<evidence type="ECO:0000256" key="2">
    <source>
        <dbReference type="ARBA" id="ARBA00023125"/>
    </source>
</evidence>
<dbReference type="Pfam" id="PF00589">
    <property type="entry name" value="Phage_integrase"/>
    <property type="match status" value="1"/>
</dbReference>
<dbReference type="OrthoDB" id="1094492at2"/>